<dbReference type="InterPro" id="IPR053790">
    <property type="entry name" value="P5CR-like_CS"/>
</dbReference>
<comment type="subcellular location">
    <subcellularLocation>
        <location evidence="4">Cytoplasm</location>
    </subcellularLocation>
</comment>
<evidence type="ECO:0000259" key="7">
    <source>
        <dbReference type="Pfam" id="PF03807"/>
    </source>
</evidence>
<evidence type="ECO:0000256" key="3">
    <source>
        <dbReference type="ARBA" id="ARBA00023002"/>
    </source>
</evidence>
<evidence type="ECO:0000256" key="6">
    <source>
        <dbReference type="RuleBase" id="RU003903"/>
    </source>
</evidence>
<reference evidence="9 10" key="1">
    <citation type="submission" date="2021-04" db="EMBL/GenBank/DDBJ databases">
        <title>Complete genome sequencing of Allochromatium tepidum strain NZ.</title>
        <authorList>
            <person name="Tsukatani Y."/>
            <person name="Mori H."/>
        </authorList>
    </citation>
    <scope>NUCLEOTIDE SEQUENCE [LARGE SCALE GENOMIC DNA]</scope>
    <source>
        <strain evidence="9 10">NZ</strain>
    </source>
</reference>
<dbReference type="InterPro" id="IPR036291">
    <property type="entry name" value="NAD(P)-bd_dom_sf"/>
</dbReference>
<dbReference type="SUPFAM" id="SSF51735">
    <property type="entry name" value="NAD(P)-binding Rossmann-fold domains"/>
    <property type="match status" value="1"/>
</dbReference>
<keyword evidence="4 6" id="KW-0641">Proline biosynthesis</keyword>
<dbReference type="RefSeq" id="WP_213379191.1">
    <property type="nucleotide sequence ID" value="NZ_AP024563.1"/>
</dbReference>
<comment type="catalytic activity">
    <reaction evidence="4 6">
        <text>L-proline + NADP(+) = (S)-1-pyrroline-5-carboxylate + NADPH + 2 H(+)</text>
        <dbReference type="Rhea" id="RHEA:14109"/>
        <dbReference type="ChEBI" id="CHEBI:15378"/>
        <dbReference type="ChEBI" id="CHEBI:17388"/>
        <dbReference type="ChEBI" id="CHEBI:57783"/>
        <dbReference type="ChEBI" id="CHEBI:58349"/>
        <dbReference type="ChEBI" id="CHEBI:60039"/>
        <dbReference type="EC" id="1.5.1.2"/>
    </reaction>
</comment>
<dbReference type="Proteomes" id="UP000680679">
    <property type="component" value="Chromosome"/>
</dbReference>
<proteinExistence type="inferred from homology"/>
<organism evidence="9 10">
    <name type="scientific">Allochromatium tepidum</name>
    <dbReference type="NCBI Taxonomy" id="553982"/>
    <lineage>
        <taxon>Bacteria</taxon>
        <taxon>Pseudomonadati</taxon>
        <taxon>Pseudomonadota</taxon>
        <taxon>Gammaproteobacteria</taxon>
        <taxon>Chromatiales</taxon>
        <taxon>Chromatiaceae</taxon>
        <taxon>Allochromatium</taxon>
    </lineage>
</organism>
<feature type="domain" description="Pyrroline-5-carboxylate reductase catalytic N-terminal" evidence="7">
    <location>
        <begin position="6"/>
        <end position="100"/>
    </location>
</feature>
<dbReference type="Gene3D" id="1.10.3730.10">
    <property type="entry name" value="ProC C-terminal domain-like"/>
    <property type="match status" value="1"/>
</dbReference>
<keyword evidence="2 4" id="KW-0521">NADP</keyword>
<keyword evidence="4" id="KW-0963">Cytoplasm</keyword>
<evidence type="ECO:0000256" key="5">
    <source>
        <dbReference type="NCBIfam" id="TIGR00112"/>
    </source>
</evidence>
<dbReference type="Gene3D" id="3.40.50.720">
    <property type="entry name" value="NAD(P)-binding Rossmann-like Domain"/>
    <property type="match status" value="1"/>
</dbReference>
<dbReference type="PIRSF" id="PIRSF000193">
    <property type="entry name" value="Pyrrol-5-carb_rd"/>
    <property type="match status" value="1"/>
</dbReference>
<accession>A0ABM7QQF2</accession>
<dbReference type="EC" id="1.5.1.2" evidence="4 5"/>
<dbReference type="NCBIfam" id="TIGR00112">
    <property type="entry name" value="proC"/>
    <property type="match status" value="1"/>
</dbReference>
<evidence type="ECO:0000256" key="4">
    <source>
        <dbReference type="HAMAP-Rule" id="MF_01925"/>
    </source>
</evidence>
<dbReference type="InterPro" id="IPR008927">
    <property type="entry name" value="6-PGluconate_DH-like_C_sf"/>
</dbReference>
<keyword evidence="3 4" id="KW-0560">Oxidoreductase</keyword>
<dbReference type="PANTHER" id="PTHR11645:SF0">
    <property type="entry name" value="PYRROLINE-5-CARBOXYLATE REDUCTASE 3"/>
    <property type="match status" value="1"/>
</dbReference>
<gene>
    <name evidence="4 9" type="primary">proC</name>
    <name evidence="9" type="ORF">Atep_28570</name>
</gene>
<keyword evidence="10" id="KW-1185">Reference proteome</keyword>
<protein>
    <recommendedName>
        <fullName evidence="4 5">Pyrroline-5-carboxylate reductase</fullName>
        <shortName evidence="4">P5C reductase</shortName>
        <shortName evidence="4">P5CR</shortName>
        <ecNumber evidence="4 5">1.5.1.2</ecNumber>
    </recommendedName>
    <alternativeName>
        <fullName evidence="4">PCA reductase</fullName>
    </alternativeName>
</protein>
<evidence type="ECO:0000313" key="9">
    <source>
        <dbReference type="EMBL" id="BCU08180.1"/>
    </source>
</evidence>
<sequence>MSTANIRFIGGGNMATSLIAGLIADGYAPHAIQVSDPSPERRQALQAGFGVRALADNVEALAEAETLVLCVKPQLAASVCAELAPLLSDRRPLIVSVMAGVPERTIQRWLGAPLPIVRAMPNTPAMVQTGAIGLHAGPEVDAEGRNRAETILRAVGLVRWVEEESHIDAVTAISGSGPAYFFLFMEALEQAAIDLGLDGETARLLTIQTALGAAKMAMESADPPARLREQVTSPGGTTERALAVFDEADLRALVERAARAARDRAVELSKTLSEAP</sequence>
<dbReference type="PROSITE" id="PS00521">
    <property type="entry name" value="P5CR"/>
    <property type="match status" value="1"/>
</dbReference>
<name>A0ABM7QQF2_9GAMM</name>
<comment type="similarity">
    <text evidence="1 4 6">Belongs to the pyrroline-5-carboxylate reductase family.</text>
</comment>
<dbReference type="InterPro" id="IPR029036">
    <property type="entry name" value="P5CR_dimer"/>
</dbReference>
<comment type="function">
    <text evidence="4">Catalyzes the reduction of 1-pyrroline-5-carboxylate (PCA) to L-proline.</text>
</comment>
<feature type="domain" description="Pyrroline-5-carboxylate reductase dimerisation" evidence="8">
    <location>
        <begin position="164"/>
        <end position="268"/>
    </location>
</feature>
<dbReference type="Pfam" id="PF03807">
    <property type="entry name" value="F420_oxidored"/>
    <property type="match status" value="1"/>
</dbReference>
<evidence type="ECO:0000256" key="2">
    <source>
        <dbReference type="ARBA" id="ARBA00022857"/>
    </source>
</evidence>
<dbReference type="InterPro" id="IPR028939">
    <property type="entry name" value="P5C_Rdtase_cat_N"/>
</dbReference>
<comment type="pathway">
    <text evidence="4 6">Amino-acid biosynthesis; L-proline biosynthesis; L-proline from L-glutamate 5-semialdehyde: step 1/1.</text>
</comment>
<evidence type="ECO:0000256" key="1">
    <source>
        <dbReference type="ARBA" id="ARBA00005525"/>
    </source>
</evidence>
<dbReference type="HAMAP" id="MF_01925">
    <property type="entry name" value="P5C_reductase"/>
    <property type="match status" value="1"/>
</dbReference>
<evidence type="ECO:0000259" key="8">
    <source>
        <dbReference type="Pfam" id="PF14748"/>
    </source>
</evidence>
<keyword evidence="4 6" id="KW-0028">Amino-acid biosynthesis</keyword>
<dbReference type="EMBL" id="AP024563">
    <property type="protein sequence ID" value="BCU08180.1"/>
    <property type="molecule type" value="Genomic_DNA"/>
</dbReference>
<dbReference type="Pfam" id="PF14748">
    <property type="entry name" value="P5CR_dimer"/>
    <property type="match status" value="1"/>
</dbReference>
<evidence type="ECO:0000313" key="10">
    <source>
        <dbReference type="Proteomes" id="UP000680679"/>
    </source>
</evidence>
<dbReference type="SUPFAM" id="SSF48179">
    <property type="entry name" value="6-phosphogluconate dehydrogenase C-terminal domain-like"/>
    <property type="match status" value="1"/>
</dbReference>
<dbReference type="PANTHER" id="PTHR11645">
    <property type="entry name" value="PYRROLINE-5-CARBOXYLATE REDUCTASE"/>
    <property type="match status" value="1"/>
</dbReference>
<comment type="catalytic activity">
    <reaction evidence="4">
        <text>L-proline + NAD(+) = (S)-1-pyrroline-5-carboxylate + NADH + 2 H(+)</text>
        <dbReference type="Rhea" id="RHEA:14105"/>
        <dbReference type="ChEBI" id="CHEBI:15378"/>
        <dbReference type="ChEBI" id="CHEBI:17388"/>
        <dbReference type="ChEBI" id="CHEBI:57540"/>
        <dbReference type="ChEBI" id="CHEBI:57945"/>
        <dbReference type="ChEBI" id="CHEBI:60039"/>
        <dbReference type="EC" id="1.5.1.2"/>
    </reaction>
</comment>
<dbReference type="InterPro" id="IPR000304">
    <property type="entry name" value="Pyrroline-COOH_reductase"/>
</dbReference>